<evidence type="ECO:0000259" key="2">
    <source>
        <dbReference type="PROSITE" id="PS51096"/>
    </source>
</evidence>
<dbReference type="InterPro" id="IPR036662">
    <property type="entry name" value="PTS_EIIA_man-typ_sf"/>
</dbReference>
<dbReference type="GO" id="GO:0009401">
    <property type="term" value="P:phosphoenolpyruvate-dependent sugar phosphotransferase system"/>
    <property type="evidence" value="ECO:0007669"/>
    <property type="project" value="InterPro"/>
</dbReference>
<dbReference type="PANTHER" id="PTHR33799">
    <property type="entry name" value="PTS PERMEASE-RELATED-RELATED"/>
    <property type="match status" value="1"/>
</dbReference>
<dbReference type="Pfam" id="PF03610">
    <property type="entry name" value="EIIA-man"/>
    <property type="match status" value="1"/>
</dbReference>
<evidence type="ECO:0000313" key="3">
    <source>
        <dbReference type="EMBL" id="TWD92238.1"/>
    </source>
</evidence>
<protein>
    <submittedName>
        <fullName evidence="3">Fructoselysine and glucoselysine-specific PTS system IIA component</fullName>
    </submittedName>
</protein>
<gene>
    <name evidence="3" type="ORF">FB550_12050</name>
</gene>
<feature type="domain" description="PTS EIIA type-4" evidence="2">
    <location>
        <begin position="1"/>
        <end position="119"/>
    </location>
</feature>
<dbReference type="InterPro" id="IPR051471">
    <property type="entry name" value="Bacterial_PTS_sugar_comp"/>
</dbReference>
<dbReference type="PANTHER" id="PTHR33799:SF1">
    <property type="entry name" value="PTS SYSTEM MANNOSE-SPECIFIC EIIAB COMPONENT-RELATED"/>
    <property type="match status" value="1"/>
</dbReference>
<name>A0A561CN20_9BACI</name>
<dbReference type="AlphaFoldDB" id="A0A561CN20"/>
<dbReference type="Gene3D" id="3.40.50.510">
    <property type="entry name" value="Phosphotransferase system, mannose-type IIA component"/>
    <property type="match status" value="1"/>
</dbReference>
<organism evidence="3 4">
    <name type="scientific">Neobacillus bataviensis</name>
    <dbReference type="NCBI Taxonomy" id="220685"/>
    <lineage>
        <taxon>Bacteria</taxon>
        <taxon>Bacillati</taxon>
        <taxon>Bacillota</taxon>
        <taxon>Bacilli</taxon>
        <taxon>Bacillales</taxon>
        <taxon>Bacillaceae</taxon>
        <taxon>Neobacillus</taxon>
    </lineage>
</organism>
<dbReference type="EMBL" id="VIVN01000020">
    <property type="protein sequence ID" value="TWD92238.1"/>
    <property type="molecule type" value="Genomic_DNA"/>
</dbReference>
<proteinExistence type="predicted"/>
<dbReference type="SUPFAM" id="SSF53062">
    <property type="entry name" value="PTS system fructose IIA component-like"/>
    <property type="match status" value="1"/>
</dbReference>
<evidence type="ECO:0000256" key="1">
    <source>
        <dbReference type="ARBA" id="ARBA00022679"/>
    </source>
</evidence>
<evidence type="ECO:0000313" key="4">
    <source>
        <dbReference type="Proteomes" id="UP000319671"/>
    </source>
</evidence>
<dbReference type="GO" id="GO:0016020">
    <property type="term" value="C:membrane"/>
    <property type="evidence" value="ECO:0007669"/>
    <property type="project" value="InterPro"/>
</dbReference>
<dbReference type="InterPro" id="IPR004701">
    <property type="entry name" value="PTS_EIIA_man-typ"/>
</dbReference>
<comment type="caution">
    <text evidence="3">The sequence shown here is derived from an EMBL/GenBank/DDBJ whole genome shotgun (WGS) entry which is preliminary data.</text>
</comment>
<accession>A0A561CN20</accession>
<dbReference type="PROSITE" id="PS51096">
    <property type="entry name" value="PTS_EIIA_TYPE_4"/>
    <property type="match status" value="1"/>
</dbReference>
<dbReference type="GO" id="GO:0016740">
    <property type="term" value="F:transferase activity"/>
    <property type="evidence" value="ECO:0007669"/>
    <property type="project" value="UniProtKB-KW"/>
</dbReference>
<dbReference type="Proteomes" id="UP000319671">
    <property type="component" value="Unassembled WGS sequence"/>
</dbReference>
<keyword evidence="1" id="KW-0808">Transferase</keyword>
<keyword evidence="4" id="KW-1185">Reference proteome</keyword>
<sequence>MTNFLIATHGRLAEGFYESVKFFNSQIENVHYMNAYVEHNDFEKNFIEKVKDLSESPLIVFTDIPGGSVNRIASKYMTKYGYKVISGINLSVLLELVFSPETMNEETIERLVTSSREQLVYMNKLIEEMEGKEFTND</sequence>
<reference evidence="3 4" key="1">
    <citation type="submission" date="2019-06" db="EMBL/GenBank/DDBJ databases">
        <title>Sorghum-associated microbial communities from plants grown in Nebraska, USA.</title>
        <authorList>
            <person name="Schachtman D."/>
        </authorList>
    </citation>
    <scope>NUCLEOTIDE SEQUENCE [LARGE SCALE GENOMIC DNA]</scope>
    <source>
        <strain evidence="3 4">2482</strain>
    </source>
</reference>
<dbReference type="RefSeq" id="WP_186446649.1">
    <property type="nucleotide sequence ID" value="NZ_VIVN01000020.1"/>
</dbReference>